<dbReference type="Pfam" id="PF01544">
    <property type="entry name" value="CorA"/>
    <property type="match status" value="1"/>
</dbReference>
<evidence type="ECO:0000256" key="4">
    <source>
        <dbReference type="ARBA" id="ARBA00022737"/>
    </source>
</evidence>
<feature type="region of interest" description="Disordered" evidence="11">
    <location>
        <begin position="1"/>
        <end position="56"/>
    </location>
</feature>
<dbReference type="PROSITE" id="PS50088">
    <property type="entry name" value="ANK_REPEAT"/>
    <property type="match status" value="9"/>
</dbReference>
<evidence type="ECO:0000256" key="9">
    <source>
        <dbReference type="ARBA" id="ARBA00023136"/>
    </source>
</evidence>
<dbReference type="Pfam" id="PF00743">
    <property type="entry name" value="FMO-like"/>
    <property type="match status" value="1"/>
</dbReference>
<feature type="region of interest" description="Disordered" evidence="11">
    <location>
        <begin position="1640"/>
        <end position="1671"/>
    </location>
</feature>
<dbReference type="InterPro" id="IPR002523">
    <property type="entry name" value="MgTranspt_CorA/ZnTranspt_ZntB"/>
</dbReference>
<dbReference type="InterPro" id="IPR036291">
    <property type="entry name" value="NAD(P)-bd_dom_sf"/>
</dbReference>
<feature type="repeat" description="ANK" evidence="10">
    <location>
        <begin position="201"/>
        <end position="221"/>
    </location>
</feature>
<dbReference type="SUPFAM" id="SSF48403">
    <property type="entry name" value="Ankyrin repeat"/>
    <property type="match status" value="3"/>
</dbReference>
<feature type="transmembrane region" description="Helical" evidence="12">
    <location>
        <begin position="1553"/>
        <end position="1575"/>
    </location>
</feature>
<evidence type="ECO:0000256" key="5">
    <source>
        <dbReference type="ARBA" id="ARBA00022827"/>
    </source>
</evidence>
<dbReference type="STRING" id="27334.A0A0A2JE12"/>
<evidence type="ECO:0000256" key="6">
    <source>
        <dbReference type="ARBA" id="ARBA00022989"/>
    </source>
</evidence>
<comment type="caution">
    <text evidence="13">The sequence shown here is derived from an EMBL/GenBank/DDBJ whole genome shotgun (WGS) entry which is preliminary data.</text>
</comment>
<evidence type="ECO:0000256" key="12">
    <source>
        <dbReference type="SAM" id="Phobius"/>
    </source>
</evidence>
<keyword evidence="6 12" id="KW-1133">Transmembrane helix</keyword>
<feature type="compositionally biased region" description="Basic and acidic residues" evidence="11">
    <location>
        <begin position="1126"/>
        <end position="1140"/>
    </location>
</feature>
<dbReference type="SMART" id="SM00248">
    <property type="entry name" value="ANK"/>
    <property type="match status" value="14"/>
</dbReference>
<evidence type="ECO:0000256" key="7">
    <source>
        <dbReference type="ARBA" id="ARBA00023002"/>
    </source>
</evidence>
<dbReference type="InterPro" id="IPR002110">
    <property type="entry name" value="Ankyrin_rpt"/>
</dbReference>
<evidence type="ECO:0000313" key="14">
    <source>
        <dbReference type="Proteomes" id="UP000030143"/>
    </source>
</evidence>
<evidence type="ECO:0000256" key="11">
    <source>
        <dbReference type="SAM" id="MobiDB-lite"/>
    </source>
</evidence>
<protein>
    <submittedName>
        <fullName evidence="13">Mg2+ transporter protein, CorA-like/Zinc transport protein ZntB</fullName>
    </submittedName>
</protein>
<feature type="repeat" description="ANK" evidence="10">
    <location>
        <begin position="790"/>
        <end position="811"/>
    </location>
</feature>
<organism evidence="13 14">
    <name type="scientific">Penicillium expansum</name>
    <name type="common">Blue mold rot fungus</name>
    <dbReference type="NCBI Taxonomy" id="27334"/>
    <lineage>
        <taxon>Eukaryota</taxon>
        <taxon>Fungi</taxon>
        <taxon>Dikarya</taxon>
        <taxon>Ascomycota</taxon>
        <taxon>Pezizomycotina</taxon>
        <taxon>Eurotiomycetes</taxon>
        <taxon>Eurotiomycetidae</taxon>
        <taxon>Eurotiales</taxon>
        <taxon>Aspergillaceae</taxon>
        <taxon>Penicillium</taxon>
    </lineage>
</organism>
<dbReference type="EMBL" id="JQFZ01000250">
    <property type="protein sequence ID" value="KGO53594.1"/>
    <property type="molecule type" value="Genomic_DNA"/>
</dbReference>
<dbReference type="SUPFAM" id="SSF51735">
    <property type="entry name" value="NAD(P)-binding Rossmann-fold domains"/>
    <property type="match status" value="1"/>
</dbReference>
<dbReference type="GO" id="GO:0050660">
    <property type="term" value="F:flavin adenine dinucleotide binding"/>
    <property type="evidence" value="ECO:0007669"/>
    <property type="project" value="InterPro"/>
</dbReference>
<dbReference type="InterPro" id="IPR045863">
    <property type="entry name" value="CorA_TM1_TM2"/>
</dbReference>
<keyword evidence="5" id="KW-0274">FAD</keyword>
<feature type="repeat" description="ANK" evidence="10">
    <location>
        <begin position="238"/>
        <end position="270"/>
    </location>
</feature>
<feature type="region of interest" description="Disordered" evidence="11">
    <location>
        <begin position="1121"/>
        <end position="1144"/>
    </location>
</feature>
<keyword evidence="14" id="KW-1185">Reference proteome</keyword>
<dbReference type="Gene3D" id="1.25.40.20">
    <property type="entry name" value="Ankyrin repeat-containing domain"/>
    <property type="match status" value="3"/>
</dbReference>
<feature type="compositionally biased region" description="Polar residues" evidence="11">
    <location>
        <begin position="700"/>
        <end position="714"/>
    </location>
</feature>
<dbReference type="PRINTS" id="PR00411">
    <property type="entry name" value="PNDRDTASEI"/>
</dbReference>
<dbReference type="PANTHER" id="PTHR24178">
    <property type="entry name" value="MOLTING PROTEIN MLT-4"/>
    <property type="match status" value="1"/>
</dbReference>
<reference evidence="13 14" key="1">
    <citation type="journal article" date="2015" name="Mol. Plant Microbe Interact.">
        <title>Genome, transcriptome, and functional analyses of Penicillium expansum provide new insights into secondary metabolism and pathogenicity.</title>
        <authorList>
            <person name="Ballester A.R."/>
            <person name="Marcet-Houben M."/>
            <person name="Levin E."/>
            <person name="Sela N."/>
            <person name="Selma-Lazaro C."/>
            <person name="Carmona L."/>
            <person name="Wisniewski M."/>
            <person name="Droby S."/>
            <person name="Gonzalez-Candelas L."/>
            <person name="Gabaldon T."/>
        </authorList>
    </citation>
    <scope>NUCLEOTIDE SEQUENCE [LARGE SCALE GENOMIC DNA]</scope>
    <source>
        <strain evidence="13 14">MD-8</strain>
    </source>
</reference>
<feature type="region of interest" description="Disordered" evidence="11">
    <location>
        <begin position="291"/>
        <end position="311"/>
    </location>
</feature>
<feature type="repeat" description="ANK" evidence="10">
    <location>
        <begin position="534"/>
        <end position="566"/>
    </location>
</feature>
<feature type="compositionally biased region" description="Polar residues" evidence="11">
    <location>
        <begin position="301"/>
        <end position="311"/>
    </location>
</feature>
<keyword evidence="3 12" id="KW-0812">Transmembrane</keyword>
<dbReference type="Gene3D" id="3.50.50.60">
    <property type="entry name" value="FAD/NAD(P)-binding domain"/>
    <property type="match status" value="1"/>
</dbReference>
<dbReference type="RefSeq" id="XP_016596196.1">
    <property type="nucleotide sequence ID" value="XM_016743473.1"/>
</dbReference>
<comment type="subcellular location">
    <subcellularLocation>
        <location evidence="1">Membrane</location>
        <topology evidence="1">Multi-pass membrane protein</topology>
    </subcellularLocation>
</comment>
<evidence type="ECO:0000256" key="3">
    <source>
        <dbReference type="ARBA" id="ARBA00022692"/>
    </source>
</evidence>
<feature type="region of interest" description="Disordered" evidence="11">
    <location>
        <begin position="862"/>
        <end position="896"/>
    </location>
</feature>
<feature type="compositionally biased region" description="Basic and acidic residues" evidence="11">
    <location>
        <begin position="885"/>
        <end position="896"/>
    </location>
</feature>
<feature type="repeat" description="ANK" evidence="10">
    <location>
        <begin position="98"/>
        <end position="130"/>
    </location>
</feature>
<feature type="compositionally biased region" description="Polar residues" evidence="11">
    <location>
        <begin position="1657"/>
        <end position="1671"/>
    </location>
</feature>
<dbReference type="Pfam" id="PF00023">
    <property type="entry name" value="Ank"/>
    <property type="match status" value="2"/>
</dbReference>
<dbReference type="PROSITE" id="PS50297">
    <property type="entry name" value="ANK_REP_REGION"/>
    <property type="match status" value="8"/>
</dbReference>
<keyword evidence="2" id="KW-0285">Flavoprotein</keyword>
<feature type="region of interest" description="Disordered" evidence="11">
    <location>
        <begin position="671"/>
        <end position="717"/>
    </location>
</feature>
<evidence type="ECO:0000256" key="2">
    <source>
        <dbReference type="ARBA" id="ARBA00022630"/>
    </source>
</evidence>
<evidence type="ECO:0000256" key="1">
    <source>
        <dbReference type="ARBA" id="ARBA00004141"/>
    </source>
</evidence>
<feature type="repeat" description="ANK" evidence="10">
    <location>
        <begin position="323"/>
        <end position="355"/>
    </location>
</feature>
<feature type="repeat" description="ANK" evidence="10">
    <location>
        <begin position="356"/>
        <end position="382"/>
    </location>
</feature>
<feature type="repeat" description="ANK" evidence="10">
    <location>
        <begin position="501"/>
        <end position="533"/>
    </location>
</feature>
<gene>
    <name evidence="13" type="ORF">PEX2_062020</name>
</gene>
<dbReference type="Proteomes" id="UP000030143">
    <property type="component" value="Unassembled WGS sequence"/>
</dbReference>
<dbReference type="InterPro" id="IPR036188">
    <property type="entry name" value="FAD/NAD-bd_sf"/>
</dbReference>
<dbReference type="SUPFAM" id="SSF144083">
    <property type="entry name" value="Magnesium transport protein CorA, transmembrane region"/>
    <property type="match status" value="1"/>
</dbReference>
<dbReference type="GO" id="GO:0004499">
    <property type="term" value="F:N,N-dimethylaniline monooxygenase activity"/>
    <property type="evidence" value="ECO:0007669"/>
    <property type="project" value="InterPro"/>
</dbReference>
<keyword evidence="8 10" id="KW-0040">ANK repeat</keyword>
<dbReference type="InterPro" id="IPR020946">
    <property type="entry name" value="Flavin_mOase-like"/>
</dbReference>
<evidence type="ECO:0000313" key="13">
    <source>
        <dbReference type="EMBL" id="KGO53594.1"/>
    </source>
</evidence>
<dbReference type="GO" id="GO:0050661">
    <property type="term" value="F:NADP binding"/>
    <property type="evidence" value="ECO:0007669"/>
    <property type="project" value="InterPro"/>
</dbReference>
<feature type="compositionally biased region" description="Basic and acidic residues" evidence="11">
    <location>
        <begin position="45"/>
        <end position="56"/>
    </location>
</feature>
<dbReference type="PRINTS" id="PR01415">
    <property type="entry name" value="ANKYRIN"/>
</dbReference>
<dbReference type="GO" id="GO:0016020">
    <property type="term" value="C:membrane"/>
    <property type="evidence" value="ECO:0007669"/>
    <property type="project" value="UniProtKB-SubCell"/>
</dbReference>
<accession>A0A0A2JE12</accession>
<feature type="compositionally biased region" description="Basic and acidic residues" evidence="11">
    <location>
        <begin position="671"/>
        <end position="689"/>
    </location>
</feature>
<keyword evidence="9 12" id="KW-0472">Membrane</keyword>
<dbReference type="SUPFAM" id="SSF51905">
    <property type="entry name" value="FAD/NAD(P)-binding domain"/>
    <property type="match status" value="1"/>
</dbReference>
<sequence>MCNSTEDGGRLSTDYDNDEFEGLPPDSGQSNLEEPFPALPASTSDEDKERSGDDITSAIHDDKLEIVKKLLQEDHDLIEKEFDYTFNEDGPEESWTSRGMTPLAFAARLDRFEISKLLLEEGADVFAKTKSNGTNTFWLAVLHEHLELADILLDRGTKSLLELRSDFGDTALIRFAFLGELKLVAYLLGKEADITAMEDESGDTALHVAAIEGHFEVVQMLWNARPAEIDILELRNKSGQTPLLAAAQCNQSEITKFLLDEGAKYDVQDNDGNTPLHYAAMTNDLELAQRLPKNEERSSESPDQLNADNKSKYSTILNRQNKNQDTPIVLAASSEQTSVFDFLLKSGANLNVRIKNGDTVLHRAAQTGNLDIVKKLLPAPAENPCPLKVQGNDPSTHQKGNGTTDFATSLGNFDLIKNHLGSTGNEQLQHVKNMLGQTPMMLAAQEEMFEVVEYLLGKNETFTSKGMNLEKAMLSSAENGYIRLIQGLWEVSDLREIQDSSGRTPLLIASDKGHAKIVEYLCQNGAKLGVKDDAGYTPILNAVWTDSVAMVKCLLNHGADQAATGTLGMNALHQACRTKGRSEILRILLADSPERLRKALSTKDMDGNTPLCDALGMAESAVEDSKIFQLLGSKVYFPLNPAQDRVHNLPEGERERVGTWLKNWIQKRRAERMQRKEREERERRPENEQSRGYPKPPRSQPDQQKQPDQNYNPNQKEENERIKSIIYWAILNNDEELMKLAMTEGGYPTLENDERRKSVTWLHVAALGNCPDIVSGIRDWETLIQAKTERDITPLHIAARMGHDSVLRKLLWNLSGLDQGKPLKDLAADNMVNVLHAIIHETKDDDNLISLIVAKQEEDNIASRDTKHRDKRHAFKNPESSEQSESYRKSSEEEKSAHEKGLVSELWETVIAIIQAKSQIFLGPPYSLDVEFIIKSMVSMHAIMEKRHFSIITSLMIAGHTDKKGDKLEASTSNILEWTTRYEFSLAFCWLLSSGDYFGEDHIKSCENAIKPSVSGNKKHNGRLIIEALLQNPPPIRTRKGDTKAPEFLYSIPYYETRMGTVIEISRTERQIYHNLNLKRSEIFEFVYDGPETPMKNDDTYTCKAIIEKLRSAQLEIETNQAQGDSEIKKDAKPKGRERAGIQSSQEKVRWLHIPVNDLRYVQELMVQVSRERGRDNNFYRSLIEFCQGSMLELAAGDGNHYMMPHFQSARNSTTEKNERSKGDLNMPYLHWGVKPDREQEKSSSQFILNQNSSEEEKIKQSIGFKNYLHGSLTLDEYYYAALGNIDERDDDQVVGRYFAKQLELKQEPEPKDENKSPPARPILLIVIIELRKENGNSVPKAMRVAEVIRDTATNLFDAKEIEFLRSGKKSPLDIFRESIQEIVPQRGNKTPEGISKINWIPPSEAWRALGNLEESISSPIQPIKSNLPPWARFKMGLKFLKDGAKNHEENPYENIVQETSLLVLVNDILDELNILQTLVRDQQHVCSLWKGPRQKTQVEGDYFSVDERDAVIVEMIRDAQSLQDAINRLLDLKQKQATIMEAQATRRQSDSVMVFTVVTVVFLPASFLASLFALDIAEFPHVNGGVVFQGRWIFPIIFSISHYIPTFGVAFAFALVFLPLAFKANLFKNIFKLWRYKREPGSDEESGGPAKGSSYEAPSTGEQTHRSSGGLSARGLFFRSPQNLGEEAGVTDGGNPHIIQLPKTPCDIPSDPKSIAQQWLSALEVQLSCSENLNIKELFHAESWWRDMLALDWDMRTVHSAAEIQSFLNKQQNGAQLSKFQLQDTGKFQPRLEQVVDGLSWVSSMFFFETAVGTGTGMLRLTPAEDGVWRAYAMYTSLQELGSAQEPLGKRRAEGTTESMPGGLPGGTWIERRNRQKEFLDEEPTTLVVGAGQAGLNMGARLQSLGVSCLIVDKSERVGDNWRNRYRTLVTHDPAEFTHMAYLPFPQNWPQFTPKDKLGDWFEAYASIMELNIWMQTSIVSAEYDEAGGQWTVVLGRGDGSQRTLRPRHLVWCTGHSGEAKVPSFSGQESFQGNVYHGSQHRDASESDVRGKKVIVVGTGNSGHDIAQNYYENGADVTLLQRSGTYVITADKGVFMMHSGMHEDGGPPTEECDIACESLPWPVQFALSVHMTKKIADAEKETLDGLRRAGFELDFGLDGAGIARAYFTRGGGYYIDVGCSQLIIDGKIKVNHNPGGINGFGKRELLLANGDSLPADIVVLATGYDNMRTTVRKVLGDKVADRCSDVWDLDGEGEVQAMWRPSGHPGFWYFGGNLALCRIYSKFLALQIKAVESGLSKGVRQ</sequence>
<evidence type="ECO:0000256" key="10">
    <source>
        <dbReference type="PROSITE-ProRule" id="PRU00023"/>
    </source>
</evidence>
<dbReference type="GO" id="GO:0046873">
    <property type="term" value="F:metal ion transmembrane transporter activity"/>
    <property type="evidence" value="ECO:0007669"/>
    <property type="project" value="InterPro"/>
</dbReference>
<evidence type="ECO:0000256" key="8">
    <source>
        <dbReference type="ARBA" id="ARBA00023043"/>
    </source>
</evidence>
<proteinExistence type="predicted"/>
<feature type="repeat" description="ANK" evidence="10">
    <location>
        <begin position="271"/>
        <end position="291"/>
    </location>
</feature>
<dbReference type="VEuPathDB" id="FungiDB:PEXP_067380"/>
<name>A0A0A2JE12_PENEN</name>
<dbReference type="InterPro" id="IPR036770">
    <property type="entry name" value="Ankyrin_rpt-contain_sf"/>
</dbReference>
<keyword evidence="4" id="KW-0677">Repeat</keyword>
<dbReference type="HOGENOM" id="CLU_230142_0_0_1"/>
<keyword evidence="7" id="KW-0560">Oxidoreductase</keyword>
<feature type="region of interest" description="Disordered" evidence="11">
    <location>
        <begin position="1846"/>
        <end position="1869"/>
    </location>
</feature>
<dbReference type="Gene3D" id="1.20.58.340">
    <property type="entry name" value="Magnesium transport protein CorA, transmembrane region"/>
    <property type="match status" value="1"/>
</dbReference>
<dbReference type="Pfam" id="PF12796">
    <property type="entry name" value="Ank_2"/>
    <property type="match status" value="4"/>
</dbReference>
<dbReference type="GeneID" id="27678893"/>